<dbReference type="PANTHER" id="PTHR18916:SF85">
    <property type="entry name" value="TUBULIN-FOLDING COFACTOR B"/>
    <property type="match status" value="1"/>
</dbReference>
<keyword evidence="2" id="KW-0963">Cytoplasm</keyword>
<evidence type="ECO:0000313" key="7">
    <source>
        <dbReference type="EMBL" id="KAK6341102.1"/>
    </source>
</evidence>
<accession>A0AAV9UG52</accession>
<dbReference type="GO" id="GO:0031122">
    <property type="term" value="P:cytoplasmic microtubule organization"/>
    <property type="evidence" value="ECO:0007669"/>
    <property type="project" value="TreeGrafter"/>
</dbReference>
<evidence type="ECO:0000256" key="4">
    <source>
        <dbReference type="ARBA" id="ARBA00025779"/>
    </source>
</evidence>
<dbReference type="InterPro" id="IPR000938">
    <property type="entry name" value="CAP-Gly_domain"/>
</dbReference>
<dbReference type="Gene3D" id="3.10.20.90">
    <property type="entry name" value="Phosphatidylinositol 3-kinase Catalytic Subunit, Chain A, domain 1"/>
    <property type="match status" value="1"/>
</dbReference>
<comment type="caution">
    <text evidence="7">The sequence shown here is derived from an EMBL/GenBank/DDBJ whole genome shotgun (WGS) entry which is preliminary data.</text>
</comment>
<dbReference type="Pfam" id="PF14560">
    <property type="entry name" value="Ubiquitin_2"/>
    <property type="match status" value="1"/>
</dbReference>
<evidence type="ECO:0000313" key="8">
    <source>
        <dbReference type="Proteomes" id="UP001375240"/>
    </source>
</evidence>
<feature type="domain" description="CAP-Gly" evidence="6">
    <location>
        <begin position="189"/>
        <end position="224"/>
    </location>
</feature>
<dbReference type="Proteomes" id="UP001375240">
    <property type="component" value="Unassembled WGS sequence"/>
</dbReference>
<dbReference type="Gene3D" id="2.30.30.190">
    <property type="entry name" value="CAP Gly-rich-like domain"/>
    <property type="match status" value="1"/>
</dbReference>
<keyword evidence="3" id="KW-0143">Chaperone</keyword>
<protein>
    <recommendedName>
        <fullName evidence="9">CAP-Gly domain-containing protein</fullName>
    </recommendedName>
</protein>
<sequence length="248" mass="27658">MLGALPKDIVILVHSENAVTERRVTPSWTIADLKSKLEPVTGIPPSAQKLSYQFPDSNGLETIDGLNENVVRISELQWQTYTKLIVEDKRPPGLRENYSDTSQVEKYEMPAEEYAKLSNSVLAWKKRNQLGRFDPKKADTTAITQEGTATEVELRNIKVGARCIVGDNSTERRGQVAYVGQVDKIPQGGVWVGVRLDEPTGKNDGSIEGMKFFDAQKNHGIFVRPSRVTVGDYPETSLLEVEDILEEI</sequence>
<evidence type="ECO:0000259" key="5">
    <source>
        <dbReference type="PROSITE" id="PS50053"/>
    </source>
</evidence>
<evidence type="ECO:0000256" key="2">
    <source>
        <dbReference type="ARBA" id="ARBA00022490"/>
    </source>
</evidence>
<dbReference type="SUPFAM" id="SSF54236">
    <property type="entry name" value="Ubiquitin-like"/>
    <property type="match status" value="1"/>
</dbReference>
<dbReference type="SUPFAM" id="SSF74924">
    <property type="entry name" value="Cap-Gly domain"/>
    <property type="match status" value="1"/>
</dbReference>
<dbReference type="InterPro" id="IPR029071">
    <property type="entry name" value="Ubiquitin-like_domsf"/>
</dbReference>
<dbReference type="InterPro" id="IPR000626">
    <property type="entry name" value="Ubiquitin-like_dom"/>
</dbReference>
<name>A0AAV9UG52_9PEZI</name>
<keyword evidence="8" id="KW-1185">Reference proteome</keyword>
<dbReference type="PROSITE" id="PS50053">
    <property type="entry name" value="UBIQUITIN_2"/>
    <property type="match status" value="1"/>
</dbReference>
<dbReference type="AlphaFoldDB" id="A0AAV9UG52"/>
<dbReference type="GO" id="GO:0005938">
    <property type="term" value="C:cell cortex"/>
    <property type="evidence" value="ECO:0007669"/>
    <property type="project" value="TreeGrafter"/>
</dbReference>
<dbReference type="GO" id="GO:0051010">
    <property type="term" value="F:microtubule plus-end binding"/>
    <property type="evidence" value="ECO:0007669"/>
    <property type="project" value="TreeGrafter"/>
</dbReference>
<dbReference type="EMBL" id="JAVHNQ010000008">
    <property type="protein sequence ID" value="KAK6341102.1"/>
    <property type="molecule type" value="Genomic_DNA"/>
</dbReference>
<dbReference type="GO" id="GO:0035371">
    <property type="term" value="C:microtubule plus-end"/>
    <property type="evidence" value="ECO:0007669"/>
    <property type="project" value="TreeGrafter"/>
</dbReference>
<dbReference type="PANTHER" id="PTHR18916">
    <property type="entry name" value="DYNACTIN 1-RELATED MICROTUBULE-BINDING"/>
    <property type="match status" value="1"/>
</dbReference>
<gene>
    <name evidence="7" type="ORF">TWF696_009403</name>
</gene>
<evidence type="ECO:0000259" key="6">
    <source>
        <dbReference type="PROSITE" id="PS50245"/>
    </source>
</evidence>
<dbReference type="GO" id="GO:0005634">
    <property type="term" value="C:nucleus"/>
    <property type="evidence" value="ECO:0007669"/>
    <property type="project" value="TreeGrafter"/>
</dbReference>
<proteinExistence type="inferred from homology"/>
<comment type="similarity">
    <text evidence="4">Belongs to the TBCB family.</text>
</comment>
<evidence type="ECO:0008006" key="9">
    <source>
        <dbReference type="Google" id="ProtNLM"/>
    </source>
</evidence>
<dbReference type="InterPro" id="IPR036859">
    <property type="entry name" value="CAP-Gly_dom_sf"/>
</dbReference>
<dbReference type="PROSITE" id="PS50245">
    <property type="entry name" value="CAP_GLY_2"/>
    <property type="match status" value="1"/>
</dbReference>
<dbReference type="Pfam" id="PF01302">
    <property type="entry name" value="CAP_GLY"/>
    <property type="match status" value="1"/>
</dbReference>
<organism evidence="7 8">
    <name type="scientific">Orbilia brochopaga</name>
    <dbReference type="NCBI Taxonomy" id="3140254"/>
    <lineage>
        <taxon>Eukaryota</taxon>
        <taxon>Fungi</taxon>
        <taxon>Dikarya</taxon>
        <taxon>Ascomycota</taxon>
        <taxon>Pezizomycotina</taxon>
        <taxon>Orbiliomycetes</taxon>
        <taxon>Orbiliales</taxon>
        <taxon>Orbiliaceae</taxon>
        <taxon>Orbilia</taxon>
    </lineage>
</organism>
<comment type="subcellular location">
    <subcellularLocation>
        <location evidence="1">Cytoplasm</location>
    </subcellularLocation>
</comment>
<evidence type="ECO:0000256" key="3">
    <source>
        <dbReference type="ARBA" id="ARBA00023186"/>
    </source>
</evidence>
<dbReference type="SMART" id="SM01052">
    <property type="entry name" value="CAP_GLY"/>
    <property type="match status" value="1"/>
</dbReference>
<feature type="domain" description="Ubiquitin-like" evidence="5">
    <location>
        <begin position="9"/>
        <end position="93"/>
    </location>
</feature>
<reference evidence="7 8" key="1">
    <citation type="submission" date="2019-10" db="EMBL/GenBank/DDBJ databases">
        <authorList>
            <person name="Palmer J.M."/>
        </authorList>
    </citation>
    <scope>NUCLEOTIDE SEQUENCE [LARGE SCALE GENOMIC DNA]</scope>
    <source>
        <strain evidence="7 8">TWF696</strain>
    </source>
</reference>
<evidence type="ECO:0000256" key="1">
    <source>
        <dbReference type="ARBA" id="ARBA00004496"/>
    </source>
</evidence>